<comment type="caution">
    <text evidence="1">The sequence shown here is derived from an EMBL/GenBank/DDBJ whole genome shotgun (WGS) entry which is preliminary data.</text>
</comment>
<dbReference type="EMBL" id="JAYMYS010000006">
    <property type="protein sequence ID" value="KAK7389096.1"/>
    <property type="molecule type" value="Genomic_DNA"/>
</dbReference>
<name>A0AAN9S5N5_PSOTE</name>
<proteinExistence type="predicted"/>
<sequence length="150" mass="17299">MHKNYKNPTPKLLNDDRAFQNRWQSDDEGLVADEAFCKHHRQCLELVVGHVLKSQNVGRPAVGDLLHRSMGVGNGALDHRLEMQDMDSVAQNELDLDKNLGDWELRIGNWWSESGLVLWSEWLHVLLQWFFGPFVSVVCSTENEKVVYEL</sequence>
<gene>
    <name evidence="1" type="ORF">VNO78_23928</name>
</gene>
<dbReference type="Proteomes" id="UP001386955">
    <property type="component" value="Unassembled WGS sequence"/>
</dbReference>
<evidence type="ECO:0000313" key="2">
    <source>
        <dbReference type="Proteomes" id="UP001386955"/>
    </source>
</evidence>
<dbReference type="AlphaFoldDB" id="A0AAN9S5N5"/>
<keyword evidence="2" id="KW-1185">Reference proteome</keyword>
<protein>
    <submittedName>
        <fullName evidence="1">Uncharacterized protein</fullName>
    </submittedName>
</protein>
<organism evidence="1 2">
    <name type="scientific">Psophocarpus tetragonolobus</name>
    <name type="common">Winged bean</name>
    <name type="synonym">Dolichos tetragonolobus</name>
    <dbReference type="NCBI Taxonomy" id="3891"/>
    <lineage>
        <taxon>Eukaryota</taxon>
        <taxon>Viridiplantae</taxon>
        <taxon>Streptophyta</taxon>
        <taxon>Embryophyta</taxon>
        <taxon>Tracheophyta</taxon>
        <taxon>Spermatophyta</taxon>
        <taxon>Magnoliopsida</taxon>
        <taxon>eudicotyledons</taxon>
        <taxon>Gunneridae</taxon>
        <taxon>Pentapetalae</taxon>
        <taxon>rosids</taxon>
        <taxon>fabids</taxon>
        <taxon>Fabales</taxon>
        <taxon>Fabaceae</taxon>
        <taxon>Papilionoideae</taxon>
        <taxon>50 kb inversion clade</taxon>
        <taxon>NPAAA clade</taxon>
        <taxon>indigoferoid/millettioid clade</taxon>
        <taxon>Phaseoleae</taxon>
        <taxon>Psophocarpus</taxon>
    </lineage>
</organism>
<evidence type="ECO:0000313" key="1">
    <source>
        <dbReference type="EMBL" id="KAK7389096.1"/>
    </source>
</evidence>
<accession>A0AAN9S5N5</accession>
<reference evidence="1 2" key="1">
    <citation type="submission" date="2024-01" db="EMBL/GenBank/DDBJ databases">
        <title>The genomes of 5 underutilized Papilionoideae crops provide insights into root nodulation and disease resistanc.</title>
        <authorList>
            <person name="Jiang F."/>
        </authorList>
    </citation>
    <scope>NUCLEOTIDE SEQUENCE [LARGE SCALE GENOMIC DNA]</scope>
    <source>
        <strain evidence="1">DUOXIRENSHENG_FW03</strain>
        <tissue evidence="1">Leaves</tissue>
    </source>
</reference>